<evidence type="ECO:0008006" key="6">
    <source>
        <dbReference type="Google" id="ProtNLM"/>
    </source>
</evidence>
<keyword evidence="5" id="KW-1185">Reference proteome</keyword>
<dbReference type="GO" id="GO:0015074">
    <property type="term" value="P:DNA integration"/>
    <property type="evidence" value="ECO:0007669"/>
    <property type="project" value="InterPro"/>
</dbReference>
<protein>
    <recommendedName>
        <fullName evidence="6">Integrase catalytic domain-containing protein</fullName>
    </recommendedName>
</protein>
<dbReference type="PANTHER" id="PTHR37984:SF5">
    <property type="entry name" value="PROTEIN NYNRIN-LIKE"/>
    <property type="match status" value="1"/>
</dbReference>
<dbReference type="GO" id="GO:0003677">
    <property type="term" value="F:DNA binding"/>
    <property type="evidence" value="ECO:0007669"/>
    <property type="project" value="UniProtKB-KW"/>
</dbReference>
<dbReference type="SUPFAM" id="SSF46689">
    <property type="entry name" value="Homeodomain-like"/>
    <property type="match status" value="1"/>
</dbReference>
<dbReference type="InterPro" id="IPR006600">
    <property type="entry name" value="HTH_CenpB_DNA-bd_dom"/>
</dbReference>
<dbReference type="EMBL" id="CAJNOC010001770">
    <property type="protein sequence ID" value="CAF0889807.1"/>
    <property type="molecule type" value="Genomic_DNA"/>
</dbReference>
<dbReference type="InterPro" id="IPR001584">
    <property type="entry name" value="Integrase_cat-core"/>
</dbReference>
<dbReference type="InterPro" id="IPR050951">
    <property type="entry name" value="Retrovirus_Pol_polyprotein"/>
</dbReference>
<organism evidence="4 5">
    <name type="scientific">Brachionus calyciflorus</name>
    <dbReference type="NCBI Taxonomy" id="104777"/>
    <lineage>
        <taxon>Eukaryota</taxon>
        <taxon>Metazoa</taxon>
        <taxon>Spiralia</taxon>
        <taxon>Gnathifera</taxon>
        <taxon>Rotifera</taxon>
        <taxon>Eurotatoria</taxon>
        <taxon>Monogononta</taxon>
        <taxon>Pseudotrocha</taxon>
        <taxon>Ploima</taxon>
        <taxon>Brachionidae</taxon>
        <taxon>Brachionus</taxon>
    </lineage>
</organism>
<feature type="domain" description="Integrase catalytic" evidence="2">
    <location>
        <begin position="39"/>
        <end position="162"/>
    </location>
</feature>
<keyword evidence="1" id="KW-0238">DNA-binding</keyword>
<dbReference type="PANTHER" id="PTHR37984">
    <property type="entry name" value="PROTEIN CBG26694"/>
    <property type="match status" value="1"/>
</dbReference>
<dbReference type="PROSITE" id="PS51253">
    <property type="entry name" value="HTH_CENPB"/>
    <property type="match status" value="1"/>
</dbReference>
<evidence type="ECO:0000313" key="4">
    <source>
        <dbReference type="EMBL" id="CAF0889807.1"/>
    </source>
</evidence>
<feature type="domain" description="HTH CENPB-type" evidence="3">
    <location>
        <begin position="292"/>
        <end position="336"/>
    </location>
</feature>
<dbReference type="SUPFAM" id="SSF53098">
    <property type="entry name" value="Ribonuclease H-like"/>
    <property type="match status" value="1"/>
</dbReference>
<accession>A0A813YU01</accession>
<comment type="caution">
    <text evidence="4">The sequence shown here is derived from an EMBL/GenBank/DDBJ whole genome shotgun (WGS) entry which is preliminary data.</text>
</comment>
<dbReference type="OrthoDB" id="775972at2759"/>
<dbReference type="PROSITE" id="PS50994">
    <property type="entry name" value="INTEGRASE"/>
    <property type="match status" value="1"/>
</dbReference>
<sequence length="336" mass="39409">EEQANSLDIKLNVEWEHEQNNDRDLALVKKAFRSRDEEFVIARPVSGYTAEITIRFLKEDNINKFGVPLAWLTDKGRNFEAQIFAEFCSTYNIKKLRTTGYHPQCNGLVERTIKTIKQMLSTFVNSQHDNWDEVLSDFVFAYNNNVHSSTNFAPNEVVFKKILPSSQDRGLEIETPEIKIDENQLVKEIDQNLEKAQSNQKKQFDKIRRMKYALTEKPIDIIGVVTPQEIEYLEEVKRKMERKEEKAEDDEDEEGYKPIVYFIEKFKQKIPTTTMSDILKYKNSFLNSESINSLRIRNSKYPKLEDALFLWFNDKRCLGLPISDDILVLKAHDFVM</sequence>
<dbReference type="InterPro" id="IPR036397">
    <property type="entry name" value="RNaseH_sf"/>
</dbReference>
<evidence type="ECO:0000256" key="1">
    <source>
        <dbReference type="ARBA" id="ARBA00023125"/>
    </source>
</evidence>
<evidence type="ECO:0000259" key="2">
    <source>
        <dbReference type="PROSITE" id="PS50994"/>
    </source>
</evidence>
<gene>
    <name evidence="4" type="ORF">OXX778_LOCUS10849</name>
</gene>
<evidence type="ECO:0000313" key="5">
    <source>
        <dbReference type="Proteomes" id="UP000663879"/>
    </source>
</evidence>
<name>A0A813YU01_9BILA</name>
<dbReference type="AlphaFoldDB" id="A0A813YU01"/>
<dbReference type="Gene3D" id="1.10.10.60">
    <property type="entry name" value="Homeodomain-like"/>
    <property type="match status" value="1"/>
</dbReference>
<dbReference type="Gene3D" id="3.30.420.10">
    <property type="entry name" value="Ribonuclease H-like superfamily/Ribonuclease H"/>
    <property type="match status" value="1"/>
</dbReference>
<dbReference type="InterPro" id="IPR012337">
    <property type="entry name" value="RNaseH-like_sf"/>
</dbReference>
<evidence type="ECO:0000259" key="3">
    <source>
        <dbReference type="PROSITE" id="PS51253"/>
    </source>
</evidence>
<proteinExistence type="predicted"/>
<feature type="non-terminal residue" evidence="4">
    <location>
        <position position="336"/>
    </location>
</feature>
<dbReference type="Proteomes" id="UP000663879">
    <property type="component" value="Unassembled WGS sequence"/>
</dbReference>
<dbReference type="InterPro" id="IPR009057">
    <property type="entry name" value="Homeodomain-like_sf"/>
</dbReference>
<reference evidence="4" key="1">
    <citation type="submission" date="2021-02" db="EMBL/GenBank/DDBJ databases">
        <authorList>
            <person name="Nowell W R."/>
        </authorList>
    </citation>
    <scope>NUCLEOTIDE SEQUENCE</scope>
    <source>
        <strain evidence="4">Ploen Becks lab</strain>
    </source>
</reference>